<dbReference type="Proteomes" id="UP000625711">
    <property type="component" value="Unassembled WGS sequence"/>
</dbReference>
<evidence type="ECO:0000313" key="2">
    <source>
        <dbReference type="EMBL" id="KAF7281260.1"/>
    </source>
</evidence>
<evidence type="ECO:0000256" key="1">
    <source>
        <dbReference type="SAM" id="Phobius"/>
    </source>
</evidence>
<protein>
    <submittedName>
        <fullName evidence="2">Uncharacterized protein</fullName>
    </submittedName>
</protein>
<keyword evidence="1" id="KW-1133">Transmembrane helix</keyword>
<reference evidence="2" key="1">
    <citation type="submission" date="2020-08" db="EMBL/GenBank/DDBJ databases">
        <title>Genome sequencing and assembly of the red palm weevil Rhynchophorus ferrugineus.</title>
        <authorList>
            <person name="Dias G.B."/>
            <person name="Bergman C.M."/>
            <person name="Manee M."/>
        </authorList>
    </citation>
    <scope>NUCLEOTIDE SEQUENCE</scope>
    <source>
        <strain evidence="2">AA-2017</strain>
        <tissue evidence="2">Whole larva</tissue>
    </source>
</reference>
<keyword evidence="3" id="KW-1185">Reference proteome</keyword>
<evidence type="ECO:0000313" key="3">
    <source>
        <dbReference type="Proteomes" id="UP000625711"/>
    </source>
</evidence>
<keyword evidence="1" id="KW-0472">Membrane</keyword>
<accession>A0A834INT4</accession>
<sequence length="116" mass="13076">MCRHAASPHCAASHFVFSSAMRPERLFCLPLHVSYPSSSRSSSLPPILSVRAPAAFLTIWAFNWISFFVPICYPGFRINCIVQVHVWMLSTWWEEGGGLTGDLSCPDFECVLQRIK</sequence>
<dbReference type="EMBL" id="JAACXV010000249">
    <property type="protein sequence ID" value="KAF7281260.1"/>
    <property type="molecule type" value="Genomic_DNA"/>
</dbReference>
<gene>
    <name evidence="2" type="ORF">GWI33_004964</name>
</gene>
<organism evidence="2 3">
    <name type="scientific">Rhynchophorus ferrugineus</name>
    <name type="common">Red palm weevil</name>
    <name type="synonym">Curculio ferrugineus</name>
    <dbReference type="NCBI Taxonomy" id="354439"/>
    <lineage>
        <taxon>Eukaryota</taxon>
        <taxon>Metazoa</taxon>
        <taxon>Ecdysozoa</taxon>
        <taxon>Arthropoda</taxon>
        <taxon>Hexapoda</taxon>
        <taxon>Insecta</taxon>
        <taxon>Pterygota</taxon>
        <taxon>Neoptera</taxon>
        <taxon>Endopterygota</taxon>
        <taxon>Coleoptera</taxon>
        <taxon>Polyphaga</taxon>
        <taxon>Cucujiformia</taxon>
        <taxon>Curculionidae</taxon>
        <taxon>Dryophthorinae</taxon>
        <taxon>Rhynchophorus</taxon>
    </lineage>
</organism>
<feature type="transmembrane region" description="Helical" evidence="1">
    <location>
        <begin position="52"/>
        <end position="73"/>
    </location>
</feature>
<name>A0A834INT4_RHYFE</name>
<dbReference type="AlphaFoldDB" id="A0A834INT4"/>
<comment type="caution">
    <text evidence="2">The sequence shown here is derived from an EMBL/GenBank/DDBJ whole genome shotgun (WGS) entry which is preliminary data.</text>
</comment>
<proteinExistence type="predicted"/>
<keyword evidence="1" id="KW-0812">Transmembrane</keyword>